<keyword evidence="2" id="KW-1185">Reference proteome</keyword>
<dbReference type="EMBL" id="JARYMX010000007">
    <property type="protein sequence ID" value="KAJ9541137.1"/>
    <property type="molecule type" value="Genomic_DNA"/>
</dbReference>
<accession>A0AA38SXS4</accession>
<dbReference type="AlphaFoldDB" id="A0AA38SXS4"/>
<dbReference type="Proteomes" id="UP001172457">
    <property type="component" value="Chromosome 7"/>
</dbReference>
<organism evidence="1 2">
    <name type="scientific">Centaurea solstitialis</name>
    <name type="common">yellow star-thistle</name>
    <dbReference type="NCBI Taxonomy" id="347529"/>
    <lineage>
        <taxon>Eukaryota</taxon>
        <taxon>Viridiplantae</taxon>
        <taxon>Streptophyta</taxon>
        <taxon>Embryophyta</taxon>
        <taxon>Tracheophyta</taxon>
        <taxon>Spermatophyta</taxon>
        <taxon>Magnoliopsida</taxon>
        <taxon>eudicotyledons</taxon>
        <taxon>Gunneridae</taxon>
        <taxon>Pentapetalae</taxon>
        <taxon>asterids</taxon>
        <taxon>campanulids</taxon>
        <taxon>Asterales</taxon>
        <taxon>Asteraceae</taxon>
        <taxon>Carduoideae</taxon>
        <taxon>Cardueae</taxon>
        <taxon>Centaureinae</taxon>
        <taxon>Centaurea</taxon>
    </lineage>
</organism>
<reference evidence="1" key="1">
    <citation type="submission" date="2023-03" db="EMBL/GenBank/DDBJ databases">
        <title>Chromosome-scale reference genome and RAD-based genetic map of yellow starthistle (Centaurea solstitialis) reveal putative structural variation and QTLs associated with invader traits.</title>
        <authorList>
            <person name="Reatini B."/>
            <person name="Cang F.A."/>
            <person name="Jiang Q."/>
            <person name="Mckibben M.T.W."/>
            <person name="Barker M.S."/>
            <person name="Rieseberg L.H."/>
            <person name="Dlugosch K.M."/>
        </authorList>
    </citation>
    <scope>NUCLEOTIDE SEQUENCE</scope>
    <source>
        <strain evidence="1">CAN-66</strain>
        <tissue evidence="1">Leaf</tissue>
    </source>
</reference>
<name>A0AA38SXS4_9ASTR</name>
<comment type="caution">
    <text evidence="1">The sequence shown here is derived from an EMBL/GenBank/DDBJ whole genome shotgun (WGS) entry which is preliminary data.</text>
</comment>
<proteinExistence type="predicted"/>
<protein>
    <submittedName>
        <fullName evidence="1">Uncharacterized protein</fullName>
    </submittedName>
</protein>
<evidence type="ECO:0000313" key="1">
    <source>
        <dbReference type="EMBL" id="KAJ9541137.1"/>
    </source>
</evidence>
<gene>
    <name evidence="1" type="ORF">OSB04_027643</name>
</gene>
<evidence type="ECO:0000313" key="2">
    <source>
        <dbReference type="Proteomes" id="UP001172457"/>
    </source>
</evidence>
<sequence>MFHFCTGTQHIIYQIFIRKVDIEKEGSCPAFELHFLHIESTLEKGQVKTEDLKDVGRLFTLKKVENFSEDCGRSLMSRDSQSKNVNVKCEKLERYVLSDLEFDRGERKLRGSKIHANILQKWIPKFKKLLHDGAVIFIKNPTIARHASKYKLKLEIMNVV</sequence>